<proteinExistence type="predicted"/>
<dbReference type="AlphaFoldDB" id="A0A1G2UTQ1"/>
<gene>
    <name evidence="2" type="ORF">A3G46_02935</name>
</gene>
<accession>A0A1G2UTQ1</accession>
<name>A0A1G2UTQ1_9BACT</name>
<sequence length="110" mass="12183">MKKFLGGIFGWIVPIVLIGCVAVMFGLILSVLQPLWPITTLIFVVVLTVHTFERKLLGFASICGIVVYALSWPITGRYGQLIGLAVCATGFLIWFWSVCQSFQRPAYAKT</sequence>
<keyword evidence="1" id="KW-1133">Transmembrane helix</keyword>
<reference evidence="2 3" key="1">
    <citation type="journal article" date="2016" name="Nat. Commun.">
        <title>Thousands of microbial genomes shed light on interconnected biogeochemical processes in an aquifer system.</title>
        <authorList>
            <person name="Anantharaman K."/>
            <person name="Brown C.T."/>
            <person name="Hug L.A."/>
            <person name="Sharon I."/>
            <person name="Castelle C.J."/>
            <person name="Probst A.J."/>
            <person name="Thomas B.C."/>
            <person name="Singh A."/>
            <person name="Wilkins M.J."/>
            <person name="Karaoz U."/>
            <person name="Brodie E.L."/>
            <person name="Williams K.H."/>
            <person name="Hubbard S.S."/>
            <person name="Banfield J.F."/>
        </authorList>
    </citation>
    <scope>NUCLEOTIDE SEQUENCE [LARGE SCALE GENOMIC DNA]</scope>
</reference>
<evidence type="ECO:0000313" key="2">
    <source>
        <dbReference type="EMBL" id="OHB12771.1"/>
    </source>
</evidence>
<dbReference type="EMBL" id="MHWS01000004">
    <property type="protein sequence ID" value="OHB12771.1"/>
    <property type="molecule type" value="Genomic_DNA"/>
</dbReference>
<evidence type="ECO:0000313" key="3">
    <source>
        <dbReference type="Proteomes" id="UP000177276"/>
    </source>
</evidence>
<keyword evidence="1" id="KW-0812">Transmembrane</keyword>
<feature type="transmembrane region" description="Helical" evidence="1">
    <location>
        <begin position="35"/>
        <end position="52"/>
    </location>
</feature>
<keyword evidence="1" id="KW-0472">Membrane</keyword>
<evidence type="ECO:0000256" key="1">
    <source>
        <dbReference type="SAM" id="Phobius"/>
    </source>
</evidence>
<feature type="transmembrane region" description="Helical" evidence="1">
    <location>
        <begin position="57"/>
        <end position="75"/>
    </location>
</feature>
<comment type="caution">
    <text evidence="2">The sequence shown here is derived from an EMBL/GenBank/DDBJ whole genome shotgun (WGS) entry which is preliminary data.</text>
</comment>
<protein>
    <submittedName>
        <fullName evidence="2">Uncharacterized protein</fullName>
    </submittedName>
</protein>
<feature type="transmembrane region" description="Helical" evidence="1">
    <location>
        <begin position="81"/>
        <end position="99"/>
    </location>
</feature>
<dbReference type="PROSITE" id="PS51257">
    <property type="entry name" value="PROKAR_LIPOPROTEIN"/>
    <property type="match status" value="1"/>
</dbReference>
<organism evidence="2 3">
    <name type="scientific">Candidatus Zambryskibacteria bacterium RIFCSPLOWO2_12_FULL_39_16</name>
    <dbReference type="NCBI Taxonomy" id="1802775"/>
    <lineage>
        <taxon>Bacteria</taxon>
        <taxon>Candidatus Zambryskiibacteriota</taxon>
    </lineage>
</organism>
<feature type="transmembrane region" description="Helical" evidence="1">
    <location>
        <begin position="7"/>
        <end position="29"/>
    </location>
</feature>
<dbReference type="Proteomes" id="UP000177276">
    <property type="component" value="Unassembled WGS sequence"/>
</dbReference>